<protein>
    <submittedName>
        <fullName evidence="2">Uncharacterized protein</fullName>
    </submittedName>
</protein>
<evidence type="ECO:0000313" key="2">
    <source>
        <dbReference type="EMBL" id="AZN73377.1"/>
    </source>
</evidence>
<sequence>MIPVAKASRAAWRAISRTSSTNAGEGFDEEDWAEGRGGRVDAASATSVASEASDGLQALDPEDGELAIALIHRHLGARPGNEMDQAEAGKRSTWA</sequence>
<evidence type="ECO:0000313" key="3">
    <source>
        <dbReference type="Proteomes" id="UP000268192"/>
    </source>
</evidence>
<evidence type="ECO:0000256" key="1">
    <source>
        <dbReference type="SAM" id="MobiDB-lite"/>
    </source>
</evidence>
<dbReference type="Proteomes" id="UP000268192">
    <property type="component" value="Chromosome"/>
</dbReference>
<organism evidence="2 3">
    <name type="scientific">Georhizobium profundi</name>
    <dbReference type="NCBI Taxonomy" id="2341112"/>
    <lineage>
        <taxon>Bacteria</taxon>
        <taxon>Pseudomonadati</taxon>
        <taxon>Pseudomonadota</taxon>
        <taxon>Alphaproteobacteria</taxon>
        <taxon>Hyphomicrobiales</taxon>
        <taxon>Rhizobiaceae</taxon>
        <taxon>Georhizobium</taxon>
    </lineage>
</organism>
<name>A0A3Q8XRJ0_9HYPH</name>
<reference evidence="2 3" key="1">
    <citation type="submission" date="2018-09" db="EMBL/GenBank/DDBJ databases">
        <title>Marinorhizobium profundi gen. nov., sp. nov., isolated from a deep-sea sediment sample from the New Britain Trench and proposal of Marinorhizobiaceae fam. nov. in the order Rhizobiales of the class Alphaproteobacteria.</title>
        <authorList>
            <person name="Cao J."/>
        </authorList>
    </citation>
    <scope>NUCLEOTIDE SEQUENCE [LARGE SCALE GENOMIC DNA]</scope>
    <source>
        <strain evidence="2 3">WS11</strain>
    </source>
</reference>
<gene>
    <name evidence="2" type="ORF">D5400_20650</name>
</gene>
<accession>A0A3Q8XRJ0</accession>
<keyword evidence="3" id="KW-1185">Reference proteome</keyword>
<proteinExistence type="predicted"/>
<dbReference type="AlphaFoldDB" id="A0A3Q8XRJ0"/>
<feature type="region of interest" description="Disordered" evidence="1">
    <location>
        <begin position="16"/>
        <end position="38"/>
    </location>
</feature>
<dbReference type="EMBL" id="CP032509">
    <property type="protein sequence ID" value="AZN73377.1"/>
    <property type="molecule type" value="Genomic_DNA"/>
</dbReference>
<dbReference type="KEGG" id="abaw:D5400_20650"/>